<sequence length="186" mass="20759">MLSTNIKEATKAAHQELEKKVIFKLKAIRNNTDYAELLKHFYAYFKAVEAAIAPYITTDLLPDHSERRNSEYLKKDIEELGGNVHELSDVKIPEISNTLQALGAMYVMEGSIMGGPIIVQMLAKYGVNDGVSFFSGYGESTGTMWTKFVGVMNEEAKNETDELLAIKVANETFERFSDVFGEITTA</sequence>
<dbReference type="Proteomes" id="UP000295499">
    <property type="component" value="Unassembled WGS sequence"/>
</dbReference>
<dbReference type="SUPFAM" id="SSF48613">
    <property type="entry name" value="Heme oxygenase-like"/>
    <property type="match status" value="1"/>
</dbReference>
<dbReference type="CDD" id="cd19166">
    <property type="entry name" value="HemeO-bac"/>
    <property type="match status" value="1"/>
</dbReference>
<dbReference type="RefSeq" id="WP_133557574.1">
    <property type="nucleotide sequence ID" value="NZ_SNWM01000004.1"/>
</dbReference>
<evidence type="ECO:0000313" key="2">
    <source>
        <dbReference type="Proteomes" id="UP000295499"/>
    </source>
</evidence>
<protein>
    <submittedName>
        <fullName evidence="1">Heme oxygenase</fullName>
    </submittedName>
</protein>
<proteinExistence type="predicted"/>
<dbReference type="InterPro" id="IPR016084">
    <property type="entry name" value="Haem_Oase-like_multi-hlx"/>
</dbReference>
<gene>
    <name evidence="1" type="ORF">CLV32_3427</name>
</gene>
<name>A0A4R6IEQ8_9SPHI</name>
<dbReference type="Gene3D" id="1.20.910.10">
    <property type="entry name" value="Heme oxygenase-like"/>
    <property type="match status" value="1"/>
</dbReference>
<evidence type="ECO:0000313" key="1">
    <source>
        <dbReference type="EMBL" id="TDO20793.1"/>
    </source>
</evidence>
<dbReference type="AlphaFoldDB" id="A0A4R6IEQ8"/>
<dbReference type="GO" id="GO:0006788">
    <property type="term" value="P:heme oxidation"/>
    <property type="evidence" value="ECO:0007669"/>
    <property type="project" value="InterPro"/>
</dbReference>
<dbReference type="InterPro" id="IPR016053">
    <property type="entry name" value="Haem_Oase-like"/>
</dbReference>
<comment type="caution">
    <text evidence="1">The sequence shown here is derived from an EMBL/GenBank/DDBJ whole genome shotgun (WGS) entry which is preliminary data.</text>
</comment>
<dbReference type="OrthoDB" id="114943at2"/>
<dbReference type="EMBL" id="SNWM01000004">
    <property type="protein sequence ID" value="TDO20793.1"/>
    <property type="molecule type" value="Genomic_DNA"/>
</dbReference>
<reference evidence="1 2" key="1">
    <citation type="submission" date="2019-03" db="EMBL/GenBank/DDBJ databases">
        <title>Genomic Encyclopedia of Archaeal and Bacterial Type Strains, Phase II (KMG-II): from individual species to whole genera.</title>
        <authorList>
            <person name="Goeker M."/>
        </authorList>
    </citation>
    <scope>NUCLEOTIDE SEQUENCE [LARGE SCALE GENOMIC DNA]</scope>
    <source>
        <strain evidence="1 2">DSM 19034</strain>
    </source>
</reference>
<accession>A0A4R6IEQ8</accession>
<dbReference type="GO" id="GO:0004392">
    <property type="term" value="F:heme oxygenase (decyclizing) activity"/>
    <property type="evidence" value="ECO:0007669"/>
    <property type="project" value="InterPro"/>
</dbReference>
<keyword evidence="2" id="KW-1185">Reference proteome</keyword>
<dbReference type="Pfam" id="PF01126">
    <property type="entry name" value="Heme_oxygenase"/>
    <property type="match status" value="1"/>
</dbReference>
<organism evidence="1 2">
    <name type="scientific">Pedobacter duraquae</name>
    <dbReference type="NCBI Taxonomy" id="425511"/>
    <lineage>
        <taxon>Bacteria</taxon>
        <taxon>Pseudomonadati</taxon>
        <taxon>Bacteroidota</taxon>
        <taxon>Sphingobacteriia</taxon>
        <taxon>Sphingobacteriales</taxon>
        <taxon>Sphingobacteriaceae</taxon>
        <taxon>Pedobacter</taxon>
    </lineage>
</organism>